<dbReference type="InterPro" id="IPR007527">
    <property type="entry name" value="Znf_SWIM"/>
</dbReference>
<evidence type="ECO:0000256" key="1">
    <source>
        <dbReference type="PROSITE-ProRule" id="PRU00325"/>
    </source>
</evidence>
<feature type="region of interest" description="Disordered" evidence="2">
    <location>
        <begin position="366"/>
        <end position="398"/>
    </location>
</feature>
<evidence type="ECO:0000256" key="2">
    <source>
        <dbReference type="SAM" id="MobiDB-lite"/>
    </source>
</evidence>
<comment type="caution">
    <text evidence="4">The sequence shown here is derived from an EMBL/GenBank/DDBJ whole genome shotgun (WGS) entry which is preliminary data.</text>
</comment>
<accession>A0AAE1GX40</accession>
<organism evidence="4 5">
    <name type="scientific">Frankliniella fusca</name>
    <dbReference type="NCBI Taxonomy" id="407009"/>
    <lineage>
        <taxon>Eukaryota</taxon>
        <taxon>Metazoa</taxon>
        <taxon>Ecdysozoa</taxon>
        <taxon>Arthropoda</taxon>
        <taxon>Hexapoda</taxon>
        <taxon>Insecta</taxon>
        <taxon>Pterygota</taxon>
        <taxon>Neoptera</taxon>
        <taxon>Paraneoptera</taxon>
        <taxon>Thysanoptera</taxon>
        <taxon>Terebrantia</taxon>
        <taxon>Thripoidea</taxon>
        <taxon>Thripidae</taxon>
        <taxon>Frankliniella</taxon>
    </lineage>
</organism>
<feature type="domain" description="SWIM-type" evidence="3">
    <location>
        <begin position="248"/>
        <end position="277"/>
    </location>
</feature>
<dbReference type="AlphaFoldDB" id="A0AAE1GX40"/>
<dbReference type="Pfam" id="PF23663">
    <property type="entry name" value="Znf_SCAND3"/>
    <property type="match status" value="1"/>
</dbReference>
<evidence type="ECO:0000313" key="4">
    <source>
        <dbReference type="EMBL" id="KAK3910619.1"/>
    </source>
</evidence>
<feature type="compositionally biased region" description="Basic and acidic residues" evidence="2">
    <location>
        <begin position="24"/>
        <end position="39"/>
    </location>
</feature>
<keyword evidence="5" id="KW-1185">Reference proteome</keyword>
<dbReference type="Proteomes" id="UP001219518">
    <property type="component" value="Unassembled WGS sequence"/>
</dbReference>
<reference evidence="4" key="2">
    <citation type="journal article" date="2023" name="BMC Genomics">
        <title>Pest status, molecular evolution, and epigenetic factors derived from the genome assembly of Frankliniella fusca, a thysanopteran phytovirus vector.</title>
        <authorList>
            <person name="Catto M.A."/>
            <person name="Labadie P.E."/>
            <person name="Jacobson A.L."/>
            <person name="Kennedy G.G."/>
            <person name="Srinivasan R."/>
            <person name="Hunt B.G."/>
        </authorList>
    </citation>
    <scope>NUCLEOTIDE SEQUENCE</scope>
    <source>
        <strain evidence="4">PL_HMW_Pooled</strain>
    </source>
</reference>
<dbReference type="PROSITE" id="PS50966">
    <property type="entry name" value="ZF_SWIM"/>
    <property type="match status" value="1"/>
</dbReference>
<name>A0AAE1GX40_9NEOP</name>
<proteinExistence type="predicted"/>
<evidence type="ECO:0000313" key="5">
    <source>
        <dbReference type="Proteomes" id="UP001219518"/>
    </source>
</evidence>
<evidence type="ECO:0000259" key="3">
    <source>
        <dbReference type="PROSITE" id="PS50966"/>
    </source>
</evidence>
<keyword evidence="1" id="KW-0862">Zinc</keyword>
<keyword evidence="1" id="KW-0479">Metal-binding</keyword>
<dbReference type="GO" id="GO:0008270">
    <property type="term" value="F:zinc ion binding"/>
    <property type="evidence" value="ECO:0007669"/>
    <property type="project" value="UniProtKB-KW"/>
</dbReference>
<keyword evidence="1" id="KW-0863">Zinc-finger</keyword>
<protein>
    <submittedName>
        <fullName evidence="4">4-hydroxythreonine-4-phosphate dehydrogenase</fullName>
    </submittedName>
</protein>
<gene>
    <name evidence="4" type="ORF">KUF71_020433</name>
</gene>
<feature type="region of interest" description="Disordered" evidence="2">
    <location>
        <begin position="1"/>
        <end position="39"/>
    </location>
</feature>
<dbReference type="EMBL" id="JAHWGI010000182">
    <property type="protein sequence ID" value="KAK3910619.1"/>
    <property type="molecule type" value="Genomic_DNA"/>
</dbReference>
<sequence>MVTNKIDSNEDQYDRSDVSGNDDNVTRDIATDKTEDVSGKKCDTENKEIFKIDDWGSLFNDDLDKSLMAVEAEDVGSCISQVFTPLTVERQANESLDEAEENVALLCKVITENTEEEVGSNRVDGGQNEIVSSESFSADETEMGPNCFCKIPAVRRTSKKSGRPFWGCTNYFATGEGSKKCHFHRFAKSNKTKTSGCDSQMTKPGAFMTPFQVASQGRQERGEKISDQDVLDNEDGTYIDSSQTSKGTTYLVTADSCTCPDRILVCKHIVKIRQIMKKALLKSLRWLLACKVVATQVQSAEVLFKFYSIQSKVSYQVTKACCVCNEGEPLHSCSTCKRPVHAIPPCSNPGPEEGYGKDCICQKCGNAKPRNAEESSKKRKLSESEEANEDSSQADVCTQSRFGRKIKKKIAFTPTKNT</sequence>
<dbReference type="InterPro" id="IPR057560">
    <property type="entry name" value="Znf_SCAND3"/>
</dbReference>
<reference evidence="4" key="1">
    <citation type="submission" date="2021-07" db="EMBL/GenBank/DDBJ databases">
        <authorList>
            <person name="Catto M.A."/>
            <person name="Jacobson A."/>
            <person name="Kennedy G."/>
            <person name="Labadie P."/>
            <person name="Hunt B.G."/>
            <person name="Srinivasan R."/>
        </authorList>
    </citation>
    <scope>NUCLEOTIDE SEQUENCE</scope>
    <source>
        <strain evidence="4">PL_HMW_Pooled</strain>
        <tissue evidence="4">Head</tissue>
    </source>
</reference>